<dbReference type="AlphaFoldDB" id="A0A1F7WJX8"/>
<feature type="compositionally biased region" description="Basic and acidic residues" evidence="1">
    <location>
        <begin position="218"/>
        <end position="228"/>
    </location>
</feature>
<keyword evidence="2" id="KW-0732">Signal</keyword>
<sequence>MKKGILRSIVSIGVIFAILLTVSAAFAQDDMQEAKASFMGAGVKFKMDKPSMKARNLESANTAQVKEAREFRNMDKGLLSGMFNGGDGDGVRSRPIKDTKIICEVCKAKAVVNASENCEFCKGKAYADLCDKCIAWSILNACDECKAKIRGKVGKKEEAVNDEKAAEENAAEESVKAPAAEPADEIIADETASEKEIEKPKSKTKKKVSKKSKAKAAKKIEKAEEVIE</sequence>
<proteinExistence type="predicted"/>
<dbReference type="EMBL" id="MGFH01000187">
    <property type="protein sequence ID" value="OGM03136.1"/>
    <property type="molecule type" value="Genomic_DNA"/>
</dbReference>
<feature type="signal peptide" evidence="2">
    <location>
        <begin position="1"/>
        <end position="27"/>
    </location>
</feature>
<protein>
    <submittedName>
        <fullName evidence="3">Uncharacterized protein</fullName>
    </submittedName>
</protein>
<evidence type="ECO:0000256" key="1">
    <source>
        <dbReference type="SAM" id="MobiDB-lite"/>
    </source>
</evidence>
<evidence type="ECO:0000313" key="3">
    <source>
        <dbReference type="EMBL" id="OGM03136.1"/>
    </source>
</evidence>
<name>A0A1F7WJX8_9BACT</name>
<dbReference type="STRING" id="1817813.A2008_03105"/>
<organism evidence="3 4">
    <name type="scientific">Candidatus Wallbacteria bacterium GWC2_49_35</name>
    <dbReference type="NCBI Taxonomy" id="1817813"/>
    <lineage>
        <taxon>Bacteria</taxon>
        <taxon>Candidatus Walliibacteriota</taxon>
    </lineage>
</organism>
<feature type="region of interest" description="Disordered" evidence="1">
    <location>
        <begin position="160"/>
        <end position="228"/>
    </location>
</feature>
<accession>A0A1F7WJX8</accession>
<feature type="compositionally biased region" description="Basic and acidic residues" evidence="1">
    <location>
        <begin position="192"/>
        <end position="201"/>
    </location>
</feature>
<dbReference type="Proteomes" id="UP000178735">
    <property type="component" value="Unassembled WGS sequence"/>
</dbReference>
<evidence type="ECO:0000256" key="2">
    <source>
        <dbReference type="SAM" id="SignalP"/>
    </source>
</evidence>
<comment type="caution">
    <text evidence="3">The sequence shown here is derived from an EMBL/GenBank/DDBJ whole genome shotgun (WGS) entry which is preliminary data.</text>
</comment>
<feature type="chain" id="PRO_5009533462" evidence="2">
    <location>
        <begin position="28"/>
        <end position="228"/>
    </location>
</feature>
<reference evidence="3 4" key="1">
    <citation type="journal article" date="2016" name="Nat. Commun.">
        <title>Thousands of microbial genomes shed light on interconnected biogeochemical processes in an aquifer system.</title>
        <authorList>
            <person name="Anantharaman K."/>
            <person name="Brown C.T."/>
            <person name="Hug L.A."/>
            <person name="Sharon I."/>
            <person name="Castelle C.J."/>
            <person name="Probst A.J."/>
            <person name="Thomas B.C."/>
            <person name="Singh A."/>
            <person name="Wilkins M.J."/>
            <person name="Karaoz U."/>
            <person name="Brodie E.L."/>
            <person name="Williams K.H."/>
            <person name="Hubbard S.S."/>
            <person name="Banfield J.F."/>
        </authorList>
    </citation>
    <scope>NUCLEOTIDE SEQUENCE [LARGE SCALE GENOMIC DNA]</scope>
</reference>
<gene>
    <name evidence="3" type="ORF">A2008_03105</name>
</gene>
<evidence type="ECO:0000313" key="4">
    <source>
        <dbReference type="Proteomes" id="UP000178735"/>
    </source>
</evidence>
<feature type="compositionally biased region" description="Basic residues" evidence="1">
    <location>
        <begin position="202"/>
        <end position="217"/>
    </location>
</feature>